<proteinExistence type="predicted"/>
<dbReference type="KEGG" id="gtk:GT3570_08170"/>
<accession>A0A2Z3NAX2</accession>
<organism evidence="1 2">
    <name type="scientific">Geobacillus thermoleovorans</name>
    <name type="common">Bacillus thermoleovorans</name>
    <dbReference type="NCBI Taxonomy" id="33941"/>
    <lineage>
        <taxon>Bacteria</taxon>
        <taxon>Bacillati</taxon>
        <taxon>Bacillota</taxon>
        <taxon>Bacilli</taxon>
        <taxon>Bacillales</taxon>
        <taxon>Anoxybacillaceae</taxon>
        <taxon>Geobacillus</taxon>
        <taxon>Geobacillus thermoleovorans group</taxon>
    </lineage>
</organism>
<dbReference type="EMBL" id="CP027303">
    <property type="protein sequence ID" value="AWO76072.1"/>
    <property type="molecule type" value="Genomic_DNA"/>
</dbReference>
<reference evidence="2" key="1">
    <citation type="submission" date="2018-02" db="EMBL/GenBank/DDBJ databases">
        <title>The complete genome of bacterial strain SGAirxxxx.</title>
        <authorList>
            <person name="Schuster S.C."/>
        </authorList>
    </citation>
    <scope>NUCLEOTIDE SEQUENCE [LARGE SCALE GENOMIC DNA]</scope>
    <source>
        <strain evidence="2">SGAir0734</strain>
    </source>
</reference>
<dbReference type="AlphaFoldDB" id="A0A2Z3NAX2"/>
<name>A0A2Z3NAX2_GEOTH</name>
<protein>
    <submittedName>
        <fullName evidence="1">Uncharacterized protein</fullName>
    </submittedName>
</protein>
<dbReference type="RefSeq" id="WP_014195797.1">
    <property type="nucleotide sequence ID" value="NZ_CP014335.1"/>
</dbReference>
<dbReference type="GeneID" id="32063595"/>
<evidence type="ECO:0000313" key="2">
    <source>
        <dbReference type="Proteomes" id="UP000246996"/>
    </source>
</evidence>
<sequence>MAHYVWMIINALLVIGTAVYIWLFRPNDSAAVLAGKWLAQVAVLLFLVNVNMYFIFLVIRKTKIRKVKVTLARIARSMMKAHIPLAVVGTSLIVFHGVVMAWKLGAVIGFGHGKLVTGYASLAMLAITLFAGVLRRQKASGWRRTFHLVSALLFAGLFLLHLFWPI</sequence>
<evidence type="ECO:0000313" key="1">
    <source>
        <dbReference type="EMBL" id="AWO76072.1"/>
    </source>
</evidence>
<gene>
    <name evidence="1" type="ORF">C1N76_17215</name>
</gene>
<dbReference type="Proteomes" id="UP000246996">
    <property type="component" value="Chromosome"/>
</dbReference>